<dbReference type="InterPro" id="IPR008930">
    <property type="entry name" value="Terpenoid_cyclase/PrenylTrfase"/>
</dbReference>
<dbReference type="GO" id="GO:0005811">
    <property type="term" value="C:lipid droplet"/>
    <property type="evidence" value="ECO:0007669"/>
    <property type="project" value="InterPro"/>
</dbReference>
<name>A0AAD8NW14_TARER</name>
<dbReference type="EMBL" id="JAUHHV010000005">
    <property type="protein sequence ID" value="KAK1422791.1"/>
    <property type="molecule type" value="Genomic_DNA"/>
</dbReference>
<accession>A0AAD8NW14</accession>
<protein>
    <submittedName>
        <fullName evidence="2">Uncharacterized protein</fullName>
    </submittedName>
</protein>
<evidence type="ECO:0000313" key="3">
    <source>
        <dbReference type="Proteomes" id="UP001229421"/>
    </source>
</evidence>
<evidence type="ECO:0000256" key="1">
    <source>
        <dbReference type="SAM" id="MobiDB-lite"/>
    </source>
</evidence>
<feature type="region of interest" description="Disordered" evidence="1">
    <location>
        <begin position="97"/>
        <end position="120"/>
    </location>
</feature>
<dbReference type="InterPro" id="IPR018333">
    <property type="entry name" value="Squalene_cyclase"/>
</dbReference>
<sequence>MWKLKIAEGNDPYLFTTNNFVGRQFWEFDPDAGTPEERQEVENARQNFQERKKKGFRTTSDLLMRLQDVRDTGVPPSRLHTFPTFSNLLKMMTRFHKEKDPNLTDESLVAPSRNRTPRIE</sequence>
<dbReference type="AlphaFoldDB" id="A0AAD8NW14"/>
<organism evidence="2 3">
    <name type="scientific">Tagetes erecta</name>
    <name type="common">African marigold</name>
    <dbReference type="NCBI Taxonomy" id="13708"/>
    <lineage>
        <taxon>Eukaryota</taxon>
        <taxon>Viridiplantae</taxon>
        <taxon>Streptophyta</taxon>
        <taxon>Embryophyta</taxon>
        <taxon>Tracheophyta</taxon>
        <taxon>Spermatophyta</taxon>
        <taxon>Magnoliopsida</taxon>
        <taxon>eudicotyledons</taxon>
        <taxon>Gunneridae</taxon>
        <taxon>Pentapetalae</taxon>
        <taxon>asterids</taxon>
        <taxon>campanulids</taxon>
        <taxon>Asterales</taxon>
        <taxon>Asteraceae</taxon>
        <taxon>Asteroideae</taxon>
        <taxon>Heliantheae alliance</taxon>
        <taxon>Tageteae</taxon>
        <taxon>Tagetes</taxon>
    </lineage>
</organism>
<feature type="region of interest" description="Disordered" evidence="1">
    <location>
        <begin position="32"/>
        <end position="53"/>
    </location>
</feature>
<dbReference type="SUPFAM" id="SSF48239">
    <property type="entry name" value="Terpenoid cyclases/Protein prenyltransferases"/>
    <property type="match status" value="1"/>
</dbReference>
<comment type="caution">
    <text evidence="2">The sequence shown here is derived from an EMBL/GenBank/DDBJ whole genome shotgun (WGS) entry which is preliminary data.</text>
</comment>
<reference evidence="2" key="1">
    <citation type="journal article" date="2023" name="bioRxiv">
        <title>Improved chromosome-level genome assembly for marigold (Tagetes erecta).</title>
        <authorList>
            <person name="Jiang F."/>
            <person name="Yuan L."/>
            <person name="Wang S."/>
            <person name="Wang H."/>
            <person name="Xu D."/>
            <person name="Wang A."/>
            <person name="Fan W."/>
        </authorList>
    </citation>
    <scope>NUCLEOTIDE SEQUENCE</scope>
    <source>
        <strain evidence="2">WSJ</strain>
        <tissue evidence="2">Leaf</tissue>
    </source>
</reference>
<dbReference type="PANTHER" id="PTHR11764:SF73">
    <property type="entry name" value="TERPENE CYCLASE_MUTASE FAMILY MEMBER"/>
    <property type="match status" value="1"/>
</dbReference>
<keyword evidence="3" id="KW-1185">Reference proteome</keyword>
<dbReference type="GO" id="GO:0016104">
    <property type="term" value="P:triterpenoid biosynthetic process"/>
    <property type="evidence" value="ECO:0007669"/>
    <property type="project" value="InterPro"/>
</dbReference>
<proteinExistence type="predicted"/>
<gene>
    <name evidence="2" type="ORF">QVD17_18078</name>
</gene>
<dbReference type="GO" id="GO:0042300">
    <property type="term" value="F:beta-amyrin synthase activity"/>
    <property type="evidence" value="ECO:0007669"/>
    <property type="project" value="TreeGrafter"/>
</dbReference>
<evidence type="ECO:0000313" key="2">
    <source>
        <dbReference type="EMBL" id="KAK1422791.1"/>
    </source>
</evidence>
<dbReference type="PANTHER" id="PTHR11764">
    <property type="entry name" value="TERPENE CYCLASE/MUTASE FAMILY MEMBER"/>
    <property type="match status" value="1"/>
</dbReference>
<dbReference type="Proteomes" id="UP001229421">
    <property type="component" value="Unassembled WGS sequence"/>
</dbReference>